<feature type="compositionally biased region" description="Basic and acidic residues" evidence="1">
    <location>
        <begin position="315"/>
        <end position="327"/>
    </location>
</feature>
<feature type="region of interest" description="Disordered" evidence="1">
    <location>
        <begin position="315"/>
        <end position="337"/>
    </location>
</feature>
<gene>
    <name evidence="4" type="primary">VEZP8</name>
</gene>
<evidence type="ECO:0000313" key="4">
    <source>
        <dbReference type="EMBL" id="ABE72945.1"/>
    </source>
</evidence>
<feature type="signal peptide" evidence="2">
    <location>
        <begin position="1"/>
        <end position="17"/>
    </location>
</feature>
<sequence>MARYLVLLLVIATGTYGENAVFPKGYIMEVLPSCGNSTSDSPSISVVTDLKAQARAECANGVFYFNNIDKAKLTLQVSFKGKNAGLCEFVKRAGTPVYVVKVIVVFGEKGRMQALDDQVVTVTCTYESKKTKETGAHNVHGALIAPPELQEHQGKLSTTSTLTLELTDILGNNITGQTIDLGRKVQLKATTDGGTKEKGLHPASCDAIGTNTNKRYAILRGGCGDGIVFNKSAGLIVDGLIARSPYFKSFHLGDDAEFSFECNFTLCEKKCDGSSCTSERRRRESHNGRLNHAFDDYIQIATISTHFGHADVASDKASDKASDRASDDVEGVVESDS</sequence>
<protein>
    <submittedName>
        <fullName evidence="4">Vitelline envelope zona pellucida domain 8</fullName>
    </submittedName>
</protein>
<dbReference type="InterPro" id="IPR057371">
    <property type="entry name" value="VERL_C"/>
</dbReference>
<feature type="compositionally biased region" description="Acidic residues" evidence="1">
    <location>
        <begin position="328"/>
        <end position="337"/>
    </location>
</feature>
<evidence type="ECO:0000256" key="1">
    <source>
        <dbReference type="SAM" id="MobiDB-lite"/>
    </source>
</evidence>
<reference evidence="4" key="1">
    <citation type="journal article" date="2006" name="Proc. Natl. Acad. Sci. U.S.A.">
        <title>Rapidly evolving zona pellucida domain proteins are a major component of the vitelline envelope of abalone eggs.</title>
        <authorList>
            <person name="Aagaard J.E."/>
            <person name="Yi X."/>
            <person name="MacCoss M.J."/>
            <person name="Swanson W.J."/>
        </authorList>
    </citation>
    <scope>NUCLEOTIDE SEQUENCE</scope>
</reference>
<dbReference type="Pfam" id="PF25272">
    <property type="entry name" value="VERL_C"/>
    <property type="match status" value="1"/>
</dbReference>
<accession>A0MCQ4</accession>
<organism evidence="4">
    <name type="scientific">Haliotis rufescens</name>
    <name type="common">California red abalone</name>
    <dbReference type="NCBI Taxonomy" id="6454"/>
    <lineage>
        <taxon>Eukaryota</taxon>
        <taxon>Metazoa</taxon>
        <taxon>Spiralia</taxon>
        <taxon>Lophotrochozoa</taxon>
        <taxon>Mollusca</taxon>
        <taxon>Gastropoda</taxon>
        <taxon>Vetigastropoda</taxon>
        <taxon>Lepetellida</taxon>
        <taxon>Haliotoidea</taxon>
        <taxon>Haliotidae</taxon>
        <taxon>Haliotis</taxon>
    </lineage>
</organism>
<feature type="chain" id="PRO_5002627346" evidence="2">
    <location>
        <begin position="18"/>
        <end position="337"/>
    </location>
</feature>
<name>A0MCQ4_HALRU</name>
<dbReference type="InterPro" id="IPR001507">
    <property type="entry name" value="ZP_dom"/>
</dbReference>
<dbReference type="PROSITE" id="PS51034">
    <property type="entry name" value="ZP_2"/>
    <property type="match status" value="1"/>
</dbReference>
<dbReference type="EMBL" id="DQ453740">
    <property type="protein sequence ID" value="ABE72945.1"/>
    <property type="molecule type" value="mRNA"/>
</dbReference>
<evidence type="ECO:0000256" key="2">
    <source>
        <dbReference type="SAM" id="SignalP"/>
    </source>
</evidence>
<feature type="domain" description="ZP" evidence="3">
    <location>
        <begin position="1"/>
        <end position="283"/>
    </location>
</feature>
<keyword evidence="2" id="KW-0732">Signal</keyword>
<dbReference type="AlphaFoldDB" id="A0MCQ4"/>
<dbReference type="OrthoDB" id="6121243at2759"/>
<evidence type="ECO:0000259" key="3">
    <source>
        <dbReference type="PROSITE" id="PS51034"/>
    </source>
</evidence>
<proteinExistence type="evidence at transcript level"/>